<evidence type="ECO:0000256" key="1">
    <source>
        <dbReference type="SAM" id="MobiDB-lite"/>
    </source>
</evidence>
<dbReference type="AlphaFoldDB" id="A0AAI9ZEI5"/>
<feature type="compositionally biased region" description="Pro residues" evidence="1">
    <location>
        <begin position="1"/>
        <end position="10"/>
    </location>
</feature>
<feature type="region of interest" description="Disordered" evidence="1">
    <location>
        <begin position="1"/>
        <end position="41"/>
    </location>
</feature>
<dbReference type="EMBL" id="JAHMHQ010000031">
    <property type="protein sequence ID" value="KAK1623078.1"/>
    <property type="molecule type" value="Genomic_DNA"/>
</dbReference>
<evidence type="ECO:0000313" key="2">
    <source>
        <dbReference type="EMBL" id="KAK1623078.1"/>
    </source>
</evidence>
<gene>
    <name evidence="2" type="ORF">BDP81DRAFT_138628</name>
</gene>
<organism evidence="2 3">
    <name type="scientific">Colletotrichum phormii</name>
    <dbReference type="NCBI Taxonomy" id="359342"/>
    <lineage>
        <taxon>Eukaryota</taxon>
        <taxon>Fungi</taxon>
        <taxon>Dikarya</taxon>
        <taxon>Ascomycota</taxon>
        <taxon>Pezizomycotina</taxon>
        <taxon>Sordariomycetes</taxon>
        <taxon>Hypocreomycetidae</taxon>
        <taxon>Glomerellales</taxon>
        <taxon>Glomerellaceae</taxon>
        <taxon>Colletotrichum</taxon>
        <taxon>Colletotrichum acutatum species complex</taxon>
    </lineage>
</organism>
<proteinExistence type="predicted"/>
<dbReference type="GeneID" id="85466671"/>
<evidence type="ECO:0000313" key="3">
    <source>
        <dbReference type="Proteomes" id="UP001243989"/>
    </source>
</evidence>
<protein>
    <submittedName>
        <fullName evidence="2">Uncharacterized protein</fullName>
    </submittedName>
</protein>
<sequence>MLIPAMPSPPKISTSNRFDALSQDGHTKTRSTTSPPSTRKHEVTTVITLHTHGRTCNDSDEGWKVVDSRQSSPPDCPTPNLLGHILELSRELPKGFIEDLPHQAYDHYFVISQVSGTGDVKVCMITSNRKAKQKKIRIKGSEAERPETEEELVIEGNCPLQLRSWLKVGEQCGICAS</sequence>
<keyword evidence="3" id="KW-1185">Reference proteome</keyword>
<dbReference type="Proteomes" id="UP001243989">
    <property type="component" value="Unassembled WGS sequence"/>
</dbReference>
<reference evidence="2" key="1">
    <citation type="submission" date="2021-06" db="EMBL/GenBank/DDBJ databases">
        <title>Comparative genomics, transcriptomics and evolutionary studies reveal genomic signatures of adaptation to plant cell wall in hemibiotrophic fungi.</title>
        <authorList>
            <consortium name="DOE Joint Genome Institute"/>
            <person name="Baroncelli R."/>
            <person name="Diaz J.F."/>
            <person name="Benocci T."/>
            <person name="Peng M."/>
            <person name="Battaglia E."/>
            <person name="Haridas S."/>
            <person name="Andreopoulos W."/>
            <person name="Labutti K."/>
            <person name="Pangilinan J."/>
            <person name="Floch G.L."/>
            <person name="Makela M.R."/>
            <person name="Henrissat B."/>
            <person name="Grigoriev I.V."/>
            <person name="Crouch J.A."/>
            <person name="De Vries R.P."/>
            <person name="Sukno S.A."/>
            <person name="Thon M.R."/>
        </authorList>
    </citation>
    <scope>NUCLEOTIDE SEQUENCE</scope>
    <source>
        <strain evidence="2">CBS 102054</strain>
    </source>
</reference>
<name>A0AAI9ZEI5_9PEZI</name>
<accession>A0AAI9ZEI5</accession>
<comment type="caution">
    <text evidence="2">The sequence shown here is derived from an EMBL/GenBank/DDBJ whole genome shotgun (WGS) entry which is preliminary data.</text>
</comment>
<dbReference type="RefSeq" id="XP_060439073.1">
    <property type="nucleotide sequence ID" value="XM_060581809.1"/>
</dbReference>